<protein>
    <submittedName>
        <fullName evidence="3">Uncharacterized protein</fullName>
    </submittedName>
</protein>
<keyword evidence="4" id="KW-1185">Reference proteome</keyword>
<keyword evidence="2" id="KW-1133">Transmembrane helix</keyword>
<dbReference type="Proteomes" id="UP001304769">
    <property type="component" value="Unassembled WGS sequence"/>
</dbReference>
<dbReference type="EMBL" id="JAYGGQ010000020">
    <property type="protein sequence ID" value="MEA5457047.1"/>
    <property type="molecule type" value="Genomic_DNA"/>
</dbReference>
<evidence type="ECO:0000256" key="2">
    <source>
        <dbReference type="SAM" id="Phobius"/>
    </source>
</evidence>
<dbReference type="RefSeq" id="WP_323280959.1">
    <property type="nucleotide sequence ID" value="NZ_JAYGGQ010000020.1"/>
</dbReference>
<feature type="transmembrane region" description="Helical" evidence="2">
    <location>
        <begin position="63"/>
        <end position="83"/>
    </location>
</feature>
<feature type="transmembrane region" description="Helical" evidence="2">
    <location>
        <begin position="33"/>
        <end position="51"/>
    </location>
</feature>
<sequence>MSSSSSQATSPSAPQPQPVPAAPAPPNIHERALIIWSSIFPLVAIGLWVFGPLMAGWHPVLRAFALTIVIVPTAVYLVVPRFTKLYLRIARRR</sequence>
<evidence type="ECO:0000313" key="4">
    <source>
        <dbReference type="Proteomes" id="UP001304769"/>
    </source>
</evidence>
<name>A0ABU5TBY3_9MICC</name>
<comment type="caution">
    <text evidence="3">The sequence shown here is derived from an EMBL/GenBank/DDBJ whole genome shotgun (WGS) entry which is preliminary data.</text>
</comment>
<reference evidence="3 4" key="1">
    <citation type="submission" date="2023-12" db="EMBL/GenBank/DDBJ databases">
        <title>Sinomonas terricola sp. nov, isolated from litchi orchard soil in Guangdong, PR China.</title>
        <authorList>
            <person name="Jiaxin W."/>
            <person name="Yang Z."/>
            <person name="Honghui Z."/>
        </authorList>
    </citation>
    <scope>NUCLEOTIDE SEQUENCE [LARGE SCALE GENOMIC DNA]</scope>
    <source>
        <strain evidence="3 4">JGH33</strain>
    </source>
</reference>
<feature type="compositionally biased region" description="Pro residues" evidence="1">
    <location>
        <begin position="13"/>
        <end position="24"/>
    </location>
</feature>
<proteinExistence type="predicted"/>
<keyword evidence="2" id="KW-0472">Membrane</keyword>
<keyword evidence="2" id="KW-0812">Transmembrane</keyword>
<evidence type="ECO:0000256" key="1">
    <source>
        <dbReference type="SAM" id="MobiDB-lite"/>
    </source>
</evidence>
<gene>
    <name evidence="3" type="ORF">SPF06_20170</name>
</gene>
<feature type="region of interest" description="Disordered" evidence="1">
    <location>
        <begin position="1"/>
        <end position="24"/>
    </location>
</feature>
<evidence type="ECO:0000313" key="3">
    <source>
        <dbReference type="EMBL" id="MEA5457047.1"/>
    </source>
</evidence>
<feature type="compositionally biased region" description="Low complexity" evidence="1">
    <location>
        <begin position="1"/>
        <end position="12"/>
    </location>
</feature>
<organism evidence="3 4">
    <name type="scientific">Sinomonas terricola</name>
    <dbReference type="NCBI Taxonomy" id="3110330"/>
    <lineage>
        <taxon>Bacteria</taxon>
        <taxon>Bacillati</taxon>
        <taxon>Actinomycetota</taxon>
        <taxon>Actinomycetes</taxon>
        <taxon>Micrococcales</taxon>
        <taxon>Micrococcaceae</taxon>
        <taxon>Sinomonas</taxon>
    </lineage>
</organism>
<accession>A0ABU5TBY3</accession>